<dbReference type="Pfam" id="PF07728">
    <property type="entry name" value="AAA_5"/>
    <property type="match status" value="1"/>
</dbReference>
<reference evidence="2 4" key="1">
    <citation type="journal article" date="2015" name="Biotechnol. Bioeng.">
        <title>Genome sequence and phenotypic characterization of Caulobacter segnis.</title>
        <authorList>
            <person name="Patel S."/>
            <person name="Fletcher B."/>
            <person name="Scott D.C."/>
            <person name="Ely B."/>
        </authorList>
    </citation>
    <scope>NUCLEOTIDE SEQUENCE [LARGE SCALE GENOMIC DNA]</scope>
    <source>
        <strain evidence="2 4">PS02</strain>
    </source>
</reference>
<dbReference type="RefSeq" id="WP_063602136.1">
    <property type="nucleotide sequence ID" value="NZ_LITQ01000032.1"/>
</dbReference>
<evidence type="ECO:0000313" key="2">
    <source>
        <dbReference type="EMBL" id="OAA90104.1"/>
    </source>
</evidence>
<comment type="caution">
    <text evidence="2">The sequence shown here is derived from an EMBL/GenBank/DDBJ whole genome shotgun (WGS) entry which is preliminary data.</text>
</comment>
<sequence>MNKSVFYKWLKIIKKLDDMTCNAQISNCLIIEESYGDLDDSYARDKCESIFPKLSYTEKEDDENIKAKNLFNSLKLYEEFKENKLVQEIMDMPDVDPDKYDGSYELVRETVESFSRIPIDVIDVSDLDMLYFMTVGTWKVKVKYKIQKIQNSHLPIEEKKRLIKVFNSVMERARKHEYENIVGEWSVGMFSTGFYTFASKSDEESARRFISLCIRIHKSYDENEILHMAEETFKTSIKGMQAVEASVILHCLKPYIFPIINTDTIEDYVLFEEKGVIFTDPKELTNYIENTRKIKKFRDEECLFRNYKVLDMKLLSIERMKIDKSKYNEIVLNRDVIDEEDSEISVCSKSTYSKKAFLSEIFMEESQYDVIYNLLRYKKNIILKGPSGVGKTLIARKFVYSIMDQRDDTRVKMIQFHEGYSYEDFVIGYRPEKNGFSLKYGIFYRFCKQAESDPRRPYYFIIDEINRGNLSKIFGEVIMLVEADKRGENYGISLPYIENLFYIPRNVYIIGTMTAHKGSSRVFDCGLRRRFAFIEIEPAFNNLNFKRYMESKNEDLADSIIEKFIKLNEDIENDPFLGGDFRIGHSYFCTPKHTLSKEEYKNIIQYEILPQIAEYWSNEPYRINKWIKELIE</sequence>
<evidence type="ECO:0000313" key="5">
    <source>
        <dbReference type="Proteomes" id="UP000093694"/>
    </source>
</evidence>
<keyword evidence="2" id="KW-0378">Hydrolase</keyword>
<dbReference type="PANTHER" id="PTHR37291:SF1">
    <property type="entry name" value="TYPE IV METHYL-DIRECTED RESTRICTION ENZYME ECOKMCRB SUBUNIT"/>
    <property type="match status" value="1"/>
</dbReference>
<organism evidence="2 4">
    <name type="scientific">Clostridium coskatii</name>
    <dbReference type="NCBI Taxonomy" id="1705578"/>
    <lineage>
        <taxon>Bacteria</taxon>
        <taxon>Bacillati</taxon>
        <taxon>Bacillota</taxon>
        <taxon>Clostridia</taxon>
        <taxon>Eubacteriales</taxon>
        <taxon>Clostridiaceae</taxon>
        <taxon>Clostridium</taxon>
    </lineage>
</organism>
<dbReference type="SUPFAM" id="SSF52540">
    <property type="entry name" value="P-loop containing nucleoside triphosphate hydrolases"/>
    <property type="match status" value="1"/>
</dbReference>
<dbReference type="EC" id="3.1.21.-" evidence="2"/>
<gene>
    <name evidence="2" type="primary">mcrB_1</name>
    <name evidence="3" type="synonym">mcrB_2</name>
    <name evidence="3" type="ORF">CLCOS_28080</name>
    <name evidence="2" type="ORF">WX73_02192</name>
</gene>
<evidence type="ECO:0000313" key="3">
    <source>
        <dbReference type="EMBL" id="OBR92746.1"/>
    </source>
</evidence>
<evidence type="ECO:0000259" key="1">
    <source>
        <dbReference type="Pfam" id="PF07728"/>
    </source>
</evidence>
<dbReference type="PANTHER" id="PTHR37291">
    <property type="entry name" value="5-METHYLCYTOSINE-SPECIFIC RESTRICTION ENZYME B"/>
    <property type="match status" value="1"/>
</dbReference>
<dbReference type="Gene3D" id="3.40.50.300">
    <property type="entry name" value="P-loop containing nucleotide triphosphate hydrolases"/>
    <property type="match status" value="1"/>
</dbReference>
<dbReference type="AlphaFoldDB" id="A0A168R6B4"/>
<name>A0A168R6B4_9CLOT</name>
<dbReference type="GO" id="GO:0016887">
    <property type="term" value="F:ATP hydrolysis activity"/>
    <property type="evidence" value="ECO:0007669"/>
    <property type="project" value="InterPro"/>
</dbReference>
<proteinExistence type="predicted"/>
<accession>A0A168R6B4</accession>
<keyword evidence="5" id="KW-1185">Reference proteome</keyword>
<dbReference type="CDD" id="cd00009">
    <property type="entry name" value="AAA"/>
    <property type="match status" value="1"/>
</dbReference>
<dbReference type="PATRIC" id="fig|1705578.3.peg.2453"/>
<protein>
    <submittedName>
        <fullName evidence="2">5-methylcytosine-specific restriction enzyme B</fullName>
        <ecNumber evidence="2">3.1.21.-</ecNumber>
    </submittedName>
</protein>
<dbReference type="EMBL" id="LITQ01000032">
    <property type="protein sequence ID" value="OAA90104.1"/>
    <property type="molecule type" value="Genomic_DNA"/>
</dbReference>
<feature type="domain" description="ATPase dynein-related AAA" evidence="1">
    <location>
        <begin position="380"/>
        <end position="531"/>
    </location>
</feature>
<dbReference type="InterPro" id="IPR011704">
    <property type="entry name" value="ATPase_dyneun-rel_AAA"/>
</dbReference>
<dbReference type="InterPro" id="IPR052934">
    <property type="entry name" value="Methyl-DNA_Rec/Restrict_Enz"/>
</dbReference>
<evidence type="ECO:0000313" key="4">
    <source>
        <dbReference type="Proteomes" id="UP000077384"/>
    </source>
</evidence>
<dbReference type="Proteomes" id="UP000093694">
    <property type="component" value="Unassembled WGS sequence"/>
</dbReference>
<dbReference type="InterPro" id="IPR027417">
    <property type="entry name" value="P-loop_NTPase"/>
</dbReference>
<dbReference type="EMBL" id="LROR01000055">
    <property type="protein sequence ID" value="OBR92746.1"/>
    <property type="molecule type" value="Genomic_DNA"/>
</dbReference>
<dbReference type="GO" id="GO:0005524">
    <property type="term" value="F:ATP binding"/>
    <property type="evidence" value="ECO:0007669"/>
    <property type="project" value="InterPro"/>
</dbReference>
<reference evidence="3 5" key="2">
    <citation type="journal article" date="2016" name="Front. Microbiol.">
        <title>Industrial Acetogenic Biocatalysts: A Comparative Metabolic and Genomic Analysis.</title>
        <authorList>
            <person name="Bengelsdorf F."/>
            <person name="Poehlein A."/>
            <person name="Sonja S."/>
            <person name="Erz C."/>
            <person name="Hummel T."/>
            <person name="Hoffmeister S."/>
            <person name="Daniel R."/>
            <person name="Durre P."/>
        </authorList>
    </citation>
    <scope>NUCLEOTIDE SEQUENCE [LARGE SCALE GENOMIC DNA]</scope>
    <source>
        <strain evidence="3 5">PTA-10522</strain>
    </source>
</reference>
<dbReference type="Proteomes" id="UP000077384">
    <property type="component" value="Unassembled WGS sequence"/>
</dbReference>